<organism evidence="3 4">
    <name type="scientific">Clostridium tetani</name>
    <dbReference type="NCBI Taxonomy" id="1513"/>
    <lineage>
        <taxon>Bacteria</taxon>
        <taxon>Bacillati</taxon>
        <taxon>Bacillota</taxon>
        <taxon>Clostridia</taxon>
        <taxon>Eubacteriales</taxon>
        <taxon>Clostridiaceae</taxon>
        <taxon>Clostridium</taxon>
    </lineage>
</organism>
<dbReference type="Pfam" id="PF01381">
    <property type="entry name" value="HTH_3"/>
    <property type="match status" value="1"/>
</dbReference>
<dbReference type="PANTHER" id="PTHR46797:SF1">
    <property type="entry name" value="METHYLPHOSPHONATE SYNTHASE"/>
    <property type="match status" value="1"/>
</dbReference>
<dbReference type="EMBL" id="AP026818">
    <property type="protein sequence ID" value="BDR81067.1"/>
    <property type="molecule type" value="Genomic_DNA"/>
</dbReference>
<sequence length="84" mass="9999">MNHKINVEKYRKMKFISQNRLAKKIGISQSYLSAVEREEKSPTLRMLYRIAEKLDICPRLLIRCKINCEECTKKYKCICNEGEK</sequence>
<dbReference type="RefSeq" id="WP_317725027.1">
    <property type="nucleotide sequence ID" value="NZ_AP026818.1"/>
</dbReference>
<evidence type="ECO:0000313" key="3">
    <source>
        <dbReference type="EMBL" id="BDR81067.1"/>
    </source>
</evidence>
<protein>
    <submittedName>
        <fullName evidence="3">DNA-binding phage protein</fullName>
    </submittedName>
</protein>
<name>A0ABC8ED50_CLOTA</name>
<dbReference type="CDD" id="cd00093">
    <property type="entry name" value="HTH_XRE"/>
    <property type="match status" value="1"/>
</dbReference>
<dbReference type="SUPFAM" id="SSF47413">
    <property type="entry name" value="lambda repressor-like DNA-binding domains"/>
    <property type="match status" value="1"/>
</dbReference>
<dbReference type="SMART" id="SM00530">
    <property type="entry name" value="HTH_XRE"/>
    <property type="match status" value="1"/>
</dbReference>
<dbReference type="PROSITE" id="PS50943">
    <property type="entry name" value="HTH_CROC1"/>
    <property type="match status" value="1"/>
</dbReference>
<feature type="domain" description="HTH cro/C1-type" evidence="2">
    <location>
        <begin position="7"/>
        <end position="61"/>
    </location>
</feature>
<evidence type="ECO:0000256" key="1">
    <source>
        <dbReference type="ARBA" id="ARBA00023125"/>
    </source>
</evidence>
<dbReference type="GO" id="GO:0003677">
    <property type="term" value="F:DNA binding"/>
    <property type="evidence" value="ECO:0007669"/>
    <property type="project" value="UniProtKB-KW"/>
</dbReference>
<dbReference type="Gene3D" id="1.10.260.40">
    <property type="entry name" value="lambda repressor-like DNA-binding domains"/>
    <property type="match status" value="1"/>
</dbReference>
<dbReference type="InterPro" id="IPR010982">
    <property type="entry name" value="Lambda_DNA-bd_dom_sf"/>
</dbReference>
<evidence type="ECO:0000259" key="2">
    <source>
        <dbReference type="PROSITE" id="PS50943"/>
    </source>
</evidence>
<dbReference type="AlphaFoldDB" id="A0ABC8ED50"/>
<accession>A0ABC8ED50</accession>
<keyword evidence="1 3" id="KW-0238">DNA-binding</keyword>
<evidence type="ECO:0000313" key="4">
    <source>
        <dbReference type="Proteomes" id="UP001321763"/>
    </source>
</evidence>
<dbReference type="InterPro" id="IPR001387">
    <property type="entry name" value="Cro/C1-type_HTH"/>
</dbReference>
<dbReference type="PANTHER" id="PTHR46797">
    <property type="entry name" value="HTH-TYPE TRANSCRIPTIONAL REGULATOR"/>
    <property type="match status" value="1"/>
</dbReference>
<dbReference type="InterPro" id="IPR050807">
    <property type="entry name" value="TransReg_Diox_bact_type"/>
</dbReference>
<proteinExistence type="predicted"/>
<dbReference type="Proteomes" id="UP001321763">
    <property type="component" value="Chromosome"/>
</dbReference>
<gene>
    <name evidence="3" type="ORF">K234311028_13130</name>
</gene>
<reference evidence="3 4" key="1">
    <citation type="submission" date="2022-09" db="EMBL/GenBank/DDBJ databases">
        <title>complete genome sequences of Clostridium tetani str. KHSU-234311-028 isolated from soil.</title>
        <authorList>
            <person name="Sekizuka T."/>
            <person name="Shitada C."/>
            <person name="Takahashi M."/>
            <person name="Kuroda M."/>
        </authorList>
    </citation>
    <scope>NUCLEOTIDE SEQUENCE [LARGE SCALE GENOMIC DNA]</scope>
    <source>
        <strain evidence="3 4">KHSU-234311-028</strain>
    </source>
</reference>